<dbReference type="Proteomes" id="UP000478008">
    <property type="component" value="Unassembled WGS sequence"/>
</dbReference>
<evidence type="ECO:0000256" key="5">
    <source>
        <dbReference type="ARBA" id="ARBA00023055"/>
    </source>
</evidence>
<evidence type="ECO:0000256" key="1">
    <source>
        <dbReference type="ARBA" id="ARBA00004370"/>
    </source>
</evidence>
<evidence type="ECO:0000256" key="10">
    <source>
        <dbReference type="SAM" id="MobiDB-lite"/>
    </source>
</evidence>
<feature type="domain" description="SMP-LTD" evidence="11">
    <location>
        <begin position="1"/>
        <end position="481"/>
    </location>
</feature>
<evidence type="ECO:0000313" key="15">
    <source>
        <dbReference type="Proteomes" id="UP000568158"/>
    </source>
</evidence>
<feature type="region of interest" description="Disordered" evidence="10">
    <location>
        <begin position="377"/>
        <end position="398"/>
    </location>
</feature>
<comment type="function">
    <text evidence="9">Component of the ERMES/MDM complex, which serves as a molecular tether to connect the endoplasmic reticulum (ER) and mitochondria. Components of this complex are involved in the control of mitochondrial shape and protein biogenesis, and function in nonvesicular lipid trafficking between the ER and mitochondria. MDM12 is required for the interaction of the ER-resident membrane protein MMM1 and the outer mitochondrial membrane-resident beta-barrel protein MDM10. The MDM12-MMM1 subcomplex functions in the major beta-barrel assembly pathway that is responsible for biogenesis of all mitochondrial outer membrane beta-barrel proteins, and acts in a late step after the SAM complex. The MDM10-MDM12-MMM1 subcomplex further acts in the TOM40-specific pathway after the action of the MDM12-MMM1 complex. Essential for establishing and maintaining the structure of mitochondria and maintenance of mtDNA nucleoids.</text>
</comment>
<dbReference type="PROSITE" id="PS51847">
    <property type="entry name" value="SMP"/>
    <property type="match status" value="1"/>
</dbReference>
<dbReference type="CDD" id="cd21672">
    <property type="entry name" value="SMP_Mdm12"/>
    <property type="match status" value="1"/>
</dbReference>
<reference evidence="13 14" key="1">
    <citation type="submission" date="2019-07" db="EMBL/GenBank/DDBJ databases">
        <authorList>
            <person name="Friedrich A."/>
            <person name="Schacherer J."/>
        </authorList>
    </citation>
    <scope>NUCLEOTIDE SEQUENCE [LARGE SCALE GENOMIC DNA]</scope>
</reference>
<comment type="similarity">
    <text evidence="9">Belongs to the MDM12 family.</text>
</comment>
<dbReference type="Proteomes" id="UP000568158">
    <property type="component" value="Unassembled WGS sequence"/>
</dbReference>
<evidence type="ECO:0000256" key="7">
    <source>
        <dbReference type="ARBA" id="ARBA00023128"/>
    </source>
</evidence>
<dbReference type="GO" id="GO:0045040">
    <property type="term" value="P:protein insertion into mitochondrial outer membrane"/>
    <property type="evidence" value="ECO:0007669"/>
    <property type="project" value="UniProtKB-UniRule"/>
</dbReference>
<name>A0A7D9CZB4_DEKBR</name>
<proteinExistence type="inferred from homology"/>
<evidence type="ECO:0000256" key="3">
    <source>
        <dbReference type="ARBA" id="ARBA00022787"/>
    </source>
</evidence>
<comment type="subunit">
    <text evidence="9">Component of the ER-mitochondria encounter structure (ERMES) or MDM complex, composed of MMM1, MDM10, MDM12 and MDM34. A MMM1 homodimer associates with one molecule of MDM12 on each side in a pairwise head-to-tail manner, and the SMP-LTD domains of MMM1 and MDM12 generate a continuous hydrophobic tunnel for phospholipid trafficking.</text>
</comment>
<sequence>MSFDINWETIYTDDGLRSSLKDFLNEKLTSIDLPKYMKDLRIVEVNLGSKSPKLTIRDIDYPFAEFYNQKEPEDSGNADLSIGSDSENRNRSKSFTSAEQRRTHHPVIRPQSIKKTMSESNYPLQTSELRTSSPIGIHSTTDLFIPRPGSPYLPGLHNGVGISAFGAREGETTSQNGSLESSIEPNVSIDGIQGETSGFKSPQKAPGHVPAARHEDGDQIDKTAVSENQTDAQKRTDIPAKGKNDIQFTMDLEWNSNIYIEVTCSLMVNYPSPGFITLPVRLKISDLLIHSLAVLAYLNHRVFVSFLCDLDDDSDAGAAGATTTRRSVHSDGSADAFLSTDELGSDSGNRIDIIKNMKIEGELGDYMDITGNTDDGISRSVNSHSRKSTTGGINAGRTRSYTNEINHHHMYSSSLSEKERLALQNWGASMAANEGPSNVDGASNGSVLRNIGKIEKFLLSALRKVLVNELAWPSWIEIDMNEEDE</sequence>
<dbReference type="HAMAP" id="MF_03104">
    <property type="entry name" value="Mdm12"/>
    <property type="match status" value="1"/>
</dbReference>
<organism evidence="13 14">
    <name type="scientific">Dekkera bruxellensis</name>
    <name type="common">Brettanomyces custersii</name>
    <dbReference type="NCBI Taxonomy" id="5007"/>
    <lineage>
        <taxon>Eukaryota</taxon>
        <taxon>Fungi</taxon>
        <taxon>Dikarya</taxon>
        <taxon>Ascomycota</taxon>
        <taxon>Saccharomycotina</taxon>
        <taxon>Pichiomycetes</taxon>
        <taxon>Pichiales</taxon>
        <taxon>Pichiaceae</taxon>
        <taxon>Brettanomyces</taxon>
    </lineage>
</organism>
<protein>
    <recommendedName>
        <fullName evidence="9">Mitochondrial distribution and morphology protein 12</fullName>
    </recommendedName>
    <alternativeName>
        <fullName evidence="9">Mitochondrial inheritance component MDM12</fullName>
    </alternativeName>
</protein>
<dbReference type="Pfam" id="PF26544">
    <property type="entry name" value="Mdm12"/>
    <property type="match status" value="3"/>
</dbReference>
<dbReference type="EMBL" id="JABCYN010000043">
    <property type="protein sequence ID" value="KAF6007182.1"/>
    <property type="molecule type" value="Genomic_DNA"/>
</dbReference>
<dbReference type="EMBL" id="CABFWN010000001">
    <property type="protein sequence ID" value="VUG17132.1"/>
    <property type="molecule type" value="Genomic_DNA"/>
</dbReference>
<dbReference type="InterPro" id="IPR031468">
    <property type="entry name" value="SMP_LBD"/>
</dbReference>
<keyword evidence="7 9" id="KW-0496">Mitochondrion</keyword>
<keyword evidence="5" id="KW-0445">Lipid transport</keyword>
<dbReference type="GO" id="GO:0015914">
    <property type="term" value="P:phospholipid transport"/>
    <property type="evidence" value="ECO:0007669"/>
    <property type="project" value="TreeGrafter"/>
</dbReference>
<dbReference type="AlphaFoldDB" id="A0A7D9CZB4"/>
<accession>A0A7D9CZB4</accession>
<evidence type="ECO:0000313" key="13">
    <source>
        <dbReference type="EMBL" id="VUG17132.1"/>
    </source>
</evidence>
<dbReference type="PANTHER" id="PTHR28204">
    <property type="entry name" value="MITOCHONDRIAL DISTRIBUTION AND MORPHOLOGY PROTEIN 12"/>
    <property type="match status" value="1"/>
</dbReference>
<feature type="region of interest" description="Disordered" evidence="10">
    <location>
        <begin position="193"/>
        <end position="218"/>
    </location>
</feature>
<reference evidence="12 15" key="2">
    <citation type="journal article" date="2020" name="Appl. Microbiol. Biotechnol.">
        <title>Targeted gene deletion in Brettanomyces bruxellensis with an expression-free CRISPR-Cas9 system.</title>
        <authorList>
            <person name="Varela C."/>
            <person name="Bartel C."/>
            <person name="Onetto C."/>
            <person name="Borneman A."/>
        </authorList>
    </citation>
    <scope>NUCLEOTIDE SEQUENCE [LARGE SCALE GENOMIC DNA]</scope>
    <source>
        <strain evidence="12 15">AWRI1613</strain>
    </source>
</reference>
<keyword evidence="14" id="KW-1185">Reference proteome</keyword>
<keyword evidence="2" id="KW-0813">Transport</keyword>
<evidence type="ECO:0000313" key="12">
    <source>
        <dbReference type="EMBL" id="KAF6007182.1"/>
    </source>
</evidence>
<evidence type="ECO:0000259" key="11">
    <source>
        <dbReference type="PROSITE" id="PS51847"/>
    </source>
</evidence>
<comment type="subcellular location">
    <subcellularLocation>
        <location evidence="1">Membrane</location>
    </subcellularLocation>
    <subcellularLocation>
        <location evidence="9">Mitochondrion outer membrane</location>
        <topology evidence="9">Peripheral membrane protein</topology>
        <orientation evidence="9">Cytoplasmic side</orientation>
    </subcellularLocation>
    <subcellularLocation>
        <location evidence="9">Endoplasmic reticulum membrane</location>
        <topology evidence="9">Peripheral membrane protein</topology>
        <orientation evidence="9">Cytoplasmic side</orientation>
    </subcellularLocation>
    <text evidence="9">The ERMES/MDM complex localizes to a few discrete foci (around 10 per single cell), that represent mitochondria-endoplasmic reticulum junctions. These foci are often found next to mtDNA nucleoids.</text>
</comment>
<evidence type="ECO:0000313" key="14">
    <source>
        <dbReference type="Proteomes" id="UP000478008"/>
    </source>
</evidence>
<dbReference type="InterPro" id="IPR027532">
    <property type="entry name" value="Mdm12"/>
</dbReference>
<evidence type="ECO:0000256" key="9">
    <source>
        <dbReference type="HAMAP-Rule" id="MF_03104"/>
    </source>
</evidence>
<evidence type="ECO:0000256" key="6">
    <source>
        <dbReference type="ARBA" id="ARBA00023121"/>
    </source>
</evidence>
<dbReference type="GO" id="GO:0008289">
    <property type="term" value="F:lipid binding"/>
    <property type="evidence" value="ECO:0007669"/>
    <property type="project" value="UniProtKB-KW"/>
</dbReference>
<dbReference type="GO" id="GO:1990456">
    <property type="term" value="P:mitochondrion-endoplasmic reticulum membrane tethering"/>
    <property type="evidence" value="ECO:0007669"/>
    <property type="project" value="TreeGrafter"/>
</dbReference>
<keyword evidence="3 9" id="KW-1000">Mitochondrion outer membrane</keyword>
<dbReference type="PANTHER" id="PTHR28204:SF1">
    <property type="entry name" value="MITOCHONDRIAL DISTRIBUTION AND MORPHOLOGY PROTEIN 12"/>
    <property type="match status" value="1"/>
</dbReference>
<dbReference type="GO" id="GO:0032865">
    <property type="term" value="C:ERMES complex"/>
    <property type="evidence" value="ECO:0007669"/>
    <property type="project" value="UniProtKB-UniRule"/>
</dbReference>
<keyword evidence="6" id="KW-0446">Lipid-binding</keyword>
<dbReference type="GO" id="GO:0005789">
    <property type="term" value="C:endoplasmic reticulum membrane"/>
    <property type="evidence" value="ECO:0007669"/>
    <property type="project" value="UniProtKB-SubCell"/>
</dbReference>
<evidence type="ECO:0000256" key="2">
    <source>
        <dbReference type="ARBA" id="ARBA00022448"/>
    </source>
</evidence>
<evidence type="ECO:0000256" key="4">
    <source>
        <dbReference type="ARBA" id="ARBA00022824"/>
    </source>
</evidence>
<evidence type="ECO:0000256" key="8">
    <source>
        <dbReference type="ARBA" id="ARBA00023136"/>
    </source>
</evidence>
<gene>
    <name evidence="9" type="primary">MDM12</name>
    <name evidence="13" type="ORF">DEBR0S1_33914G</name>
    <name evidence="12" type="ORF">HII12_004702</name>
</gene>
<feature type="region of interest" description="Disordered" evidence="10">
    <location>
        <begin position="68"/>
        <end position="119"/>
    </location>
</feature>
<keyword evidence="4 9" id="KW-0256">Endoplasmic reticulum</keyword>
<keyword evidence="8 9" id="KW-0472">Membrane</keyword>